<evidence type="ECO:0000313" key="2">
    <source>
        <dbReference type="EMBL" id="BBP42622.1"/>
    </source>
</evidence>
<keyword evidence="3" id="KW-1185">Reference proteome</keyword>
<accession>A0A6F8PKJ3</accession>
<evidence type="ECO:0000313" key="3">
    <source>
        <dbReference type="Proteomes" id="UP000501466"/>
    </source>
</evidence>
<evidence type="ECO:0000256" key="1">
    <source>
        <dbReference type="SAM" id="SignalP"/>
    </source>
</evidence>
<dbReference type="InterPro" id="IPR007497">
    <property type="entry name" value="SIMPL/DUF541"/>
</dbReference>
<dbReference type="RefSeq" id="WP_173290212.1">
    <property type="nucleotide sequence ID" value="NZ_AP021888.1"/>
</dbReference>
<protein>
    <recommendedName>
        <fullName evidence="4">SIMPL domain-containing protein</fullName>
    </recommendedName>
</protein>
<gene>
    <name evidence="2" type="ORF">THMIRHAT_03680</name>
</gene>
<name>A0A6F8PKJ3_9GAMM</name>
<feature type="signal peptide" evidence="1">
    <location>
        <begin position="1"/>
        <end position="20"/>
    </location>
</feature>
<organism evidence="2 3">
    <name type="scientific">Thiosulfativibrio zosterae</name>
    <dbReference type="NCBI Taxonomy" id="2675053"/>
    <lineage>
        <taxon>Bacteria</taxon>
        <taxon>Pseudomonadati</taxon>
        <taxon>Pseudomonadota</taxon>
        <taxon>Gammaproteobacteria</taxon>
        <taxon>Thiotrichales</taxon>
        <taxon>Piscirickettsiaceae</taxon>
        <taxon>Thiosulfativibrio</taxon>
    </lineage>
</organism>
<sequence>MTFSRFCLLLICVFSMNAHAFETNQRNENRVSFSVTESAYFNNDQVTLTFRAYSQDLNPQVVANEINTQMQAAYAVLKRAPQIKVETSDYQIQPIYDKNQALTTWRGQQTLTLNMENQPGLVKIMAQIQPYLRYQNMEFGVSSAQRQLFIDDLTRKALDTFQKKAQLIAQGFQTQVYKIIETNIQSPHFPSPYLARNMMASDAVGNAPVMQAGQSQLSVTINGTLLLPN</sequence>
<reference evidence="3" key="1">
    <citation type="submission" date="2019-11" db="EMBL/GenBank/DDBJ databases">
        <title>Isolation and characterization of two novel species in the genus Thiomicrorhabdus.</title>
        <authorList>
            <person name="Mochizuki J."/>
            <person name="Kojima H."/>
            <person name="Fukui M."/>
        </authorList>
    </citation>
    <scope>NUCLEOTIDE SEQUENCE [LARGE SCALE GENOMIC DNA]</scope>
    <source>
        <strain evidence="3">AkT22</strain>
    </source>
</reference>
<keyword evidence="1" id="KW-0732">Signal</keyword>
<dbReference type="EMBL" id="AP021888">
    <property type="protein sequence ID" value="BBP42622.1"/>
    <property type="molecule type" value="Genomic_DNA"/>
</dbReference>
<dbReference type="GO" id="GO:0006974">
    <property type="term" value="P:DNA damage response"/>
    <property type="evidence" value="ECO:0007669"/>
    <property type="project" value="TreeGrafter"/>
</dbReference>
<dbReference type="PANTHER" id="PTHR34387:SF1">
    <property type="entry name" value="PERIPLASMIC IMMUNOGENIC PROTEIN"/>
    <property type="match status" value="1"/>
</dbReference>
<dbReference type="Gene3D" id="3.30.110.170">
    <property type="entry name" value="Protein of unknown function (DUF541), domain 1"/>
    <property type="match status" value="1"/>
</dbReference>
<dbReference type="Gene3D" id="3.30.70.2970">
    <property type="entry name" value="Protein of unknown function (DUF541), domain 2"/>
    <property type="match status" value="1"/>
</dbReference>
<dbReference type="KEGG" id="tzo:THMIRHAT_03680"/>
<evidence type="ECO:0008006" key="4">
    <source>
        <dbReference type="Google" id="ProtNLM"/>
    </source>
</evidence>
<dbReference type="Pfam" id="PF04402">
    <property type="entry name" value="SIMPL"/>
    <property type="match status" value="1"/>
</dbReference>
<dbReference type="AlphaFoldDB" id="A0A6F8PKJ3"/>
<dbReference type="InterPro" id="IPR052022">
    <property type="entry name" value="26kDa_periplasmic_antigen"/>
</dbReference>
<proteinExistence type="predicted"/>
<dbReference type="PANTHER" id="PTHR34387">
    <property type="entry name" value="SLR1258 PROTEIN"/>
    <property type="match status" value="1"/>
</dbReference>
<dbReference type="Proteomes" id="UP000501466">
    <property type="component" value="Chromosome"/>
</dbReference>
<feature type="chain" id="PRO_5026250580" description="SIMPL domain-containing protein" evidence="1">
    <location>
        <begin position="21"/>
        <end position="229"/>
    </location>
</feature>